<name>A0A8H2X949_9AGAM</name>
<dbReference type="Pfam" id="PF13639">
    <property type="entry name" value="zf-RING_2"/>
    <property type="match status" value="1"/>
</dbReference>
<feature type="region of interest" description="Disordered" evidence="9">
    <location>
        <begin position="479"/>
        <end position="525"/>
    </location>
</feature>
<accession>A0A8H2X949</accession>
<evidence type="ECO:0000256" key="2">
    <source>
        <dbReference type="ARBA" id="ARBA00022692"/>
    </source>
</evidence>
<dbReference type="GO" id="GO:0016020">
    <property type="term" value="C:membrane"/>
    <property type="evidence" value="ECO:0007669"/>
    <property type="project" value="UniProtKB-SubCell"/>
</dbReference>
<proteinExistence type="predicted"/>
<feature type="compositionally biased region" description="Low complexity" evidence="9">
    <location>
        <begin position="365"/>
        <end position="377"/>
    </location>
</feature>
<dbReference type="InterPro" id="IPR001841">
    <property type="entry name" value="Znf_RING"/>
</dbReference>
<comment type="subcellular location">
    <subcellularLocation>
        <location evidence="1">Membrane</location>
    </subcellularLocation>
</comment>
<keyword evidence="5" id="KW-0862">Zinc</keyword>
<feature type="region of interest" description="Disordered" evidence="9">
    <location>
        <begin position="344"/>
        <end position="381"/>
    </location>
</feature>
<sequence length="525" mass="56660">MKVVFAVIAAAGLAWGYIPAEGTNDTQQLNLADASSFRLAWPIYTEEVSYQLARTDSTGFELGALVHFDESSLNDPDNSYTPTPWIAMISCDKNSTNASNETDIFTSARDRGAVAALLYSTKSQACLINPLYSNADEFDRIIDIFATKDKTAARLIESLFQNVNKTYRSFNSKLLNESYLAINNTDSYTHIPFLMASLTAWNATTTSSNNTNQSNPPPSTAGDGNKPNTGLAMTPRIVLYAITGCVSLLFCVVILSGAIRAIRHPERYGPRSGDPSVHGPGGAPQTRAAGLARAVLDTFPVVKFGRPPPTTNRSYEVKDYETKDVEMTRTSGSAADLERGMPALKSVGTPAHSSTPYEASGAQLSQPVASGSSPSSPTQGDELARVAIGVETCPICILDFEDGDDLRVLPCEGRHRFHRDCVDQWLLELSSSCPLCREDFAALEAMAAGNHPDDVPEEPVHGQAHSGSRFSKYLRFARHRREQSRSAEAGVAPSAAPQAPTDPDHETSTSWRPRVHPSSGNGSHS</sequence>
<keyword evidence="3" id="KW-0479">Metal-binding</keyword>
<evidence type="ECO:0000256" key="8">
    <source>
        <dbReference type="PROSITE-ProRule" id="PRU00175"/>
    </source>
</evidence>
<evidence type="ECO:0000256" key="5">
    <source>
        <dbReference type="ARBA" id="ARBA00022833"/>
    </source>
</evidence>
<evidence type="ECO:0000256" key="4">
    <source>
        <dbReference type="ARBA" id="ARBA00022771"/>
    </source>
</evidence>
<feature type="domain" description="RING-type" evidence="12">
    <location>
        <begin position="393"/>
        <end position="437"/>
    </location>
</feature>
<evidence type="ECO:0000256" key="7">
    <source>
        <dbReference type="ARBA" id="ARBA00023136"/>
    </source>
</evidence>
<feature type="compositionally biased region" description="Low complexity" evidence="9">
    <location>
        <begin position="205"/>
        <end position="214"/>
    </location>
</feature>
<evidence type="ECO:0000256" key="9">
    <source>
        <dbReference type="SAM" id="MobiDB-lite"/>
    </source>
</evidence>
<evidence type="ECO:0000256" key="10">
    <source>
        <dbReference type="SAM" id="Phobius"/>
    </source>
</evidence>
<keyword evidence="2 10" id="KW-0812">Transmembrane</keyword>
<dbReference type="InterPro" id="IPR013083">
    <property type="entry name" value="Znf_RING/FYVE/PHD"/>
</dbReference>
<reference evidence="13" key="1">
    <citation type="submission" date="2021-01" db="EMBL/GenBank/DDBJ databases">
        <authorList>
            <person name="Kaushik A."/>
        </authorList>
    </citation>
    <scope>NUCLEOTIDE SEQUENCE</scope>
    <source>
        <strain evidence="13">AG1-1C</strain>
    </source>
</reference>
<gene>
    <name evidence="13" type="ORF">RDB_LOCUS78505</name>
</gene>
<keyword evidence="11" id="KW-0732">Signal</keyword>
<evidence type="ECO:0000313" key="14">
    <source>
        <dbReference type="Proteomes" id="UP000663846"/>
    </source>
</evidence>
<comment type="caution">
    <text evidence="13">The sequence shown here is derived from an EMBL/GenBank/DDBJ whole genome shotgun (WGS) entry which is preliminary data.</text>
</comment>
<dbReference type="Proteomes" id="UP000663846">
    <property type="component" value="Unassembled WGS sequence"/>
</dbReference>
<dbReference type="Gene3D" id="3.30.40.10">
    <property type="entry name" value="Zinc/RING finger domain, C3HC4 (zinc finger)"/>
    <property type="match status" value="1"/>
</dbReference>
<feature type="chain" id="PRO_5034349179" description="RING-type domain-containing protein" evidence="11">
    <location>
        <begin position="17"/>
        <end position="525"/>
    </location>
</feature>
<dbReference type="SUPFAM" id="SSF57850">
    <property type="entry name" value="RING/U-box"/>
    <property type="match status" value="1"/>
</dbReference>
<protein>
    <recommendedName>
        <fullName evidence="12">RING-type domain-containing protein</fullName>
    </recommendedName>
</protein>
<feature type="signal peptide" evidence="11">
    <location>
        <begin position="1"/>
        <end position="16"/>
    </location>
</feature>
<organism evidence="13 14">
    <name type="scientific">Rhizoctonia solani</name>
    <dbReference type="NCBI Taxonomy" id="456999"/>
    <lineage>
        <taxon>Eukaryota</taxon>
        <taxon>Fungi</taxon>
        <taxon>Dikarya</taxon>
        <taxon>Basidiomycota</taxon>
        <taxon>Agaricomycotina</taxon>
        <taxon>Agaricomycetes</taxon>
        <taxon>Cantharellales</taxon>
        <taxon>Ceratobasidiaceae</taxon>
        <taxon>Rhizoctonia</taxon>
    </lineage>
</organism>
<dbReference type="PANTHER" id="PTHR46539">
    <property type="entry name" value="E3 UBIQUITIN-PROTEIN LIGASE ATL42"/>
    <property type="match status" value="1"/>
</dbReference>
<dbReference type="PANTHER" id="PTHR46539:SF1">
    <property type="entry name" value="E3 UBIQUITIN-PROTEIN LIGASE ATL42"/>
    <property type="match status" value="1"/>
</dbReference>
<keyword evidence="7 10" id="KW-0472">Membrane</keyword>
<evidence type="ECO:0000259" key="12">
    <source>
        <dbReference type="PROSITE" id="PS50089"/>
    </source>
</evidence>
<evidence type="ECO:0000256" key="6">
    <source>
        <dbReference type="ARBA" id="ARBA00022989"/>
    </source>
</evidence>
<dbReference type="AlphaFoldDB" id="A0A8H2X949"/>
<dbReference type="GO" id="GO:0008270">
    <property type="term" value="F:zinc ion binding"/>
    <property type="evidence" value="ECO:0007669"/>
    <property type="project" value="UniProtKB-KW"/>
</dbReference>
<evidence type="ECO:0000256" key="3">
    <source>
        <dbReference type="ARBA" id="ARBA00022723"/>
    </source>
</evidence>
<feature type="region of interest" description="Disordered" evidence="9">
    <location>
        <begin position="205"/>
        <end position="228"/>
    </location>
</feature>
<dbReference type="EMBL" id="CAJMWS010000318">
    <property type="protein sequence ID" value="CAE6416808.1"/>
    <property type="molecule type" value="Genomic_DNA"/>
</dbReference>
<feature type="transmembrane region" description="Helical" evidence="10">
    <location>
        <begin position="237"/>
        <end position="262"/>
    </location>
</feature>
<evidence type="ECO:0000313" key="13">
    <source>
        <dbReference type="EMBL" id="CAE6416808.1"/>
    </source>
</evidence>
<keyword evidence="4 8" id="KW-0863">Zinc-finger</keyword>
<dbReference type="SMART" id="SM00184">
    <property type="entry name" value="RING"/>
    <property type="match status" value="1"/>
</dbReference>
<keyword evidence="6 10" id="KW-1133">Transmembrane helix</keyword>
<feature type="region of interest" description="Disordered" evidence="9">
    <location>
        <begin position="265"/>
        <end position="286"/>
    </location>
</feature>
<evidence type="ECO:0000256" key="1">
    <source>
        <dbReference type="ARBA" id="ARBA00004370"/>
    </source>
</evidence>
<dbReference type="CDD" id="cd16454">
    <property type="entry name" value="RING-H2_PA-TM-RING"/>
    <property type="match status" value="1"/>
</dbReference>
<dbReference type="PROSITE" id="PS50089">
    <property type="entry name" value="ZF_RING_2"/>
    <property type="match status" value="1"/>
</dbReference>
<evidence type="ECO:0000256" key="11">
    <source>
        <dbReference type="SAM" id="SignalP"/>
    </source>
</evidence>